<protein>
    <recommendedName>
        <fullName evidence="4">NADH:quinone oxidoreductase/Mrp antiporter transmembrane domain-containing protein</fullName>
    </recommendedName>
</protein>
<evidence type="ECO:0000313" key="5">
    <source>
        <dbReference type="EMBL" id="PXF62270.1"/>
    </source>
</evidence>
<dbReference type="EMBL" id="QICH01000104">
    <property type="protein sequence ID" value="PXF62270.1"/>
    <property type="molecule type" value="Genomic_DNA"/>
</dbReference>
<evidence type="ECO:0000313" key="6">
    <source>
        <dbReference type="Proteomes" id="UP000247689"/>
    </source>
</evidence>
<keyword evidence="2 3" id="KW-0812">Transmembrane</keyword>
<keyword evidence="3" id="KW-0472">Membrane</keyword>
<feature type="transmembrane region" description="Helical" evidence="3">
    <location>
        <begin position="6"/>
        <end position="26"/>
    </location>
</feature>
<evidence type="ECO:0000256" key="1">
    <source>
        <dbReference type="ARBA" id="ARBA00004127"/>
    </source>
</evidence>
<dbReference type="GO" id="GO:0016020">
    <property type="term" value="C:membrane"/>
    <property type="evidence" value="ECO:0007669"/>
    <property type="project" value="UniProtKB-SubCell"/>
</dbReference>
<dbReference type="Proteomes" id="UP000247689">
    <property type="component" value="Unassembled WGS sequence"/>
</dbReference>
<evidence type="ECO:0000259" key="4">
    <source>
        <dbReference type="Pfam" id="PF00361"/>
    </source>
</evidence>
<comment type="caution">
    <text evidence="5">The sequence shown here is derived from an EMBL/GenBank/DDBJ whole genome shotgun (WGS) entry which is preliminary data.</text>
</comment>
<name>A0A318CZ61_9GAMM</name>
<keyword evidence="3" id="KW-1133">Transmembrane helix</keyword>
<dbReference type="InterPro" id="IPR001750">
    <property type="entry name" value="ND/Mrp_TM"/>
</dbReference>
<organism evidence="5 6">
    <name type="scientific">Kangiella spongicola</name>
    <dbReference type="NCBI Taxonomy" id="796379"/>
    <lineage>
        <taxon>Bacteria</taxon>
        <taxon>Pseudomonadati</taxon>
        <taxon>Pseudomonadota</taxon>
        <taxon>Gammaproteobacteria</taxon>
        <taxon>Kangiellales</taxon>
        <taxon>Kangiellaceae</taxon>
        <taxon>Kangiella</taxon>
    </lineage>
</organism>
<gene>
    <name evidence="5" type="ORF">DL796_12440</name>
</gene>
<reference evidence="5 6" key="1">
    <citation type="submission" date="2018-05" db="EMBL/GenBank/DDBJ databases">
        <title>Kangiella spongicola genome sequence.</title>
        <authorList>
            <person name="Maclea K.S."/>
            <person name="Goen A.E."/>
            <person name="Kelley C."/>
            <person name="Underriner A."/>
            <person name="Silverwood T."/>
            <person name="Trachtenberg A.M."/>
        </authorList>
    </citation>
    <scope>NUCLEOTIDE SEQUENCE [LARGE SCALE GENOMIC DNA]</scope>
    <source>
        <strain evidence="5 6">ATCC BAA-2076</strain>
    </source>
</reference>
<feature type="domain" description="NADH:quinone oxidoreductase/Mrp antiporter transmembrane" evidence="4">
    <location>
        <begin position="2"/>
        <end position="42"/>
    </location>
</feature>
<sequence>MAGSIILAAILLKLGGYGIIRIIVILNPLTKEIAYPFLILAI</sequence>
<evidence type="ECO:0000256" key="2">
    <source>
        <dbReference type="RuleBase" id="RU000320"/>
    </source>
</evidence>
<dbReference type="GO" id="GO:0012505">
    <property type="term" value="C:endomembrane system"/>
    <property type="evidence" value="ECO:0007669"/>
    <property type="project" value="UniProtKB-SubCell"/>
</dbReference>
<proteinExistence type="predicted"/>
<keyword evidence="6" id="KW-1185">Reference proteome</keyword>
<evidence type="ECO:0000256" key="3">
    <source>
        <dbReference type="SAM" id="Phobius"/>
    </source>
</evidence>
<accession>A0A318CZ61</accession>
<dbReference type="AlphaFoldDB" id="A0A318CZ61"/>
<dbReference type="Pfam" id="PF00361">
    <property type="entry name" value="Proton_antipo_M"/>
    <property type="match status" value="1"/>
</dbReference>
<comment type="subcellular location">
    <subcellularLocation>
        <location evidence="1">Endomembrane system</location>
        <topology evidence="1">Multi-pass membrane protein</topology>
    </subcellularLocation>
    <subcellularLocation>
        <location evidence="2">Membrane</location>
        <topology evidence="2">Multi-pass membrane protein</topology>
    </subcellularLocation>
</comment>